<evidence type="ECO:0000313" key="2">
    <source>
        <dbReference type="EMBL" id="ADL35048.1"/>
    </source>
</evidence>
<dbReference type="AlphaFoldDB" id="E0RYX6"/>
<dbReference type="EMBL" id="CP001810">
    <property type="protein sequence ID" value="ADL35048.1"/>
    <property type="molecule type" value="Genomic_DNA"/>
</dbReference>
<feature type="transmembrane region" description="Helical" evidence="1">
    <location>
        <begin position="7"/>
        <end position="27"/>
    </location>
</feature>
<dbReference type="KEGG" id="bpb:bpr_I2315"/>
<sequence length="424" mass="48042">MHKRIEILRIINNILIVTVIATVALMTMQLKKVPAIAVVNVTLALFVLFSEAISAFVNNLVAFLAAHGLAMALCSYISFSGNHRLLAGDFFAGVYLTSVIQVMHIMAIIIITIIAIYARLDGKGRFYPTIFEGFLFIGLYLLCLITGEKTATVFVLFSEVIWGILCIIFYNARQTIGALVTFKDRDFIPYDSIKRTNGLMLKLSLAVAFVLMLTCTLIDYGREVMAVLKAGISALLRFVFSFLKFESQEEYDVPETAMSSGGGMFTPEEYVDNSIWHTLWQILFWIVAIVVTIGVIILFVMMIKEFYKLFNSSRNNIKDRLARDKIEYLSPWSVPSKVISGSDSSRMRIRDRLSPSGRIRLLFTRYIEKNRGLNDINGSDTPLEMEEKIISEREASAYKLYEKARYSSNEITQADLQTMKKICR</sequence>
<dbReference type="RefSeq" id="WP_013281701.1">
    <property type="nucleotide sequence ID" value="NC_014387.1"/>
</dbReference>
<keyword evidence="1" id="KW-0812">Transmembrane</keyword>
<feature type="transmembrane region" description="Helical" evidence="1">
    <location>
        <begin position="130"/>
        <end position="147"/>
    </location>
</feature>
<proteinExistence type="predicted"/>
<evidence type="ECO:0000256" key="1">
    <source>
        <dbReference type="SAM" id="Phobius"/>
    </source>
</evidence>
<feature type="transmembrane region" description="Helical" evidence="1">
    <location>
        <begin position="199"/>
        <end position="220"/>
    </location>
</feature>
<feature type="transmembrane region" description="Helical" evidence="1">
    <location>
        <begin position="153"/>
        <end position="172"/>
    </location>
</feature>
<evidence type="ECO:0000313" key="3">
    <source>
        <dbReference type="Proteomes" id="UP000001299"/>
    </source>
</evidence>
<feature type="transmembrane region" description="Helical" evidence="1">
    <location>
        <begin position="60"/>
        <end position="79"/>
    </location>
</feature>
<evidence type="ECO:0008006" key="4">
    <source>
        <dbReference type="Google" id="ProtNLM"/>
    </source>
</evidence>
<keyword evidence="1" id="KW-0472">Membrane</keyword>
<dbReference type="HOGENOM" id="CLU_646689_0_0_9"/>
<dbReference type="STRING" id="515622.bpr_I2315"/>
<feature type="transmembrane region" description="Helical" evidence="1">
    <location>
        <begin position="282"/>
        <end position="303"/>
    </location>
</feature>
<keyword evidence="3" id="KW-1185">Reference proteome</keyword>
<organism evidence="2 3">
    <name type="scientific">Butyrivibrio proteoclasticus (strain ATCC 51982 / DSM 14932 / B316)</name>
    <name type="common">Clostridium proteoclasticum</name>
    <dbReference type="NCBI Taxonomy" id="515622"/>
    <lineage>
        <taxon>Bacteria</taxon>
        <taxon>Bacillati</taxon>
        <taxon>Bacillota</taxon>
        <taxon>Clostridia</taxon>
        <taxon>Lachnospirales</taxon>
        <taxon>Lachnospiraceae</taxon>
        <taxon>Butyrivibrio</taxon>
    </lineage>
</organism>
<reference evidence="2 3" key="1">
    <citation type="journal article" date="2010" name="PLoS ONE">
        <title>The glycobiome of the rumen bacterium Butyrivibrio proteoclasticus B316(T) highlights adaptation to a polysaccharide-rich environment.</title>
        <authorList>
            <person name="Kelly W.J."/>
            <person name="Leahy S.C."/>
            <person name="Altermann E."/>
            <person name="Yeoman C.J."/>
            <person name="Dunne J.C."/>
            <person name="Kong Z."/>
            <person name="Pacheco D.M."/>
            <person name="Li D."/>
            <person name="Noel S.J."/>
            <person name="Moon C.D."/>
            <person name="Cookson A.L."/>
            <person name="Attwood G.T."/>
        </authorList>
    </citation>
    <scope>NUCLEOTIDE SEQUENCE [LARGE SCALE GENOMIC DNA]</scope>
    <source>
        <strain evidence="3">ATCC 51982 / DSM 14932 / B316</strain>
    </source>
</reference>
<keyword evidence="1" id="KW-1133">Transmembrane helix</keyword>
<gene>
    <name evidence="2" type="ordered locus">bpr_I2315</name>
</gene>
<feature type="transmembrane region" description="Helical" evidence="1">
    <location>
        <begin position="33"/>
        <end position="53"/>
    </location>
</feature>
<feature type="transmembrane region" description="Helical" evidence="1">
    <location>
        <begin position="99"/>
        <end position="118"/>
    </location>
</feature>
<dbReference type="eggNOG" id="ENOG5033HGC">
    <property type="taxonomic scope" value="Bacteria"/>
</dbReference>
<accession>E0RYX6</accession>
<dbReference type="Proteomes" id="UP000001299">
    <property type="component" value="Chromosome 1"/>
</dbReference>
<protein>
    <recommendedName>
        <fullName evidence="4">DUF4129 domain-containing protein</fullName>
    </recommendedName>
</protein>
<name>E0RYX6_BUTPB</name>